<evidence type="ECO:0000313" key="2">
    <source>
        <dbReference type="EMBL" id="MBE5920896.1"/>
    </source>
</evidence>
<dbReference type="AlphaFoldDB" id="A0A927YRZ4"/>
<evidence type="ECO:0000313" key="3">
    <source>
        <dbReference type="Proteomes" id="UP000766246"/>
    </source>
</evidence>
<accession>A0A927YRZ4</accession>
<evidence type="ECO:0000256" key="1">
    <source>
        <dbReference type="SAM" id="Phobius"/>
    </source>
</evidence>
<sequence>MSQQKVNQKKQDKANRKSILRKKKIEEILSIACVAVIGIAIVAWIGFSVYKKAEQAKEANATYEYNEITTTAIQDYLNTLN</sequence>
<feature type="transmembrane region" description="Helical" evidence="1">
    <location>
        <begin position="28"/>
        <end position="50"/>
    </location>
</feature>
<comment type="caution">
    <text evidence="2">The sequence shown here is derived from an EMBL/GenBank/DDBJ whole genome shotgun (WGS) entry which is preliminary data.</text>
</comment>
<keyword evidence="1" id="KW-1133">Transmembrane helix</keyword>
<organism evidence="2 3">
    <name type="scientific">Pseudobutyrivibrio ruminis</name>
    <dbReference type="NCBI Taxonomy" id="46206"/>
    <lineage>
        <taxon>Bacteria</taxon>
        <taxon>Bacillati</taxon>
        <taxon>Bacillota</taxon>
        <taxon>Clostridia</taxon>
        <taxon>Lachnospirales</taxon>
        <taxon>Lachnospiraceae</taxon>
        <taxon>Pseudobutyrivibrio</taxon>
    </lineage>
</organism>
<name>A0A927YRZ4_9FIRM</name>
<proteinExistence type="predicted"/>
<protein>
    <submittedName>
        <fullName evidence="2">Uncharacterized protein</fullName>
    </submittedName>
</protein>
<reference evidence="2" key="1">
    <citation type="submission" date="2019-04" db="EMBL/GenBank/DDBJ databases">
        <title>Evolution of Biomass-Degrading Anaerobic Consortia Revealed by Metagenomics.</title>
        <authorList>
            <person name="Peng X."/>
        </authorList>
    </citation>
    <scope>NUCLEOTIDE SEQUENCE</scope>
    <source>
        <strain evidence="2">SIG311</strain>
    </source>
</reference>
<keyword evidence="1" id="KW-0812">Transmembrane</keyword>
<gene>
    <name evidence="2" type="ORF">E7272_13795</name>
</gene>
<dbReference type="EMBL" id="SVER01000060">
    <property type="protein sequence ID" value="MBE5920896.1"/>
    <property type="molecule type" value="Genomic_DNA"/>
</dbReference>
<keyword evidence="1" id="KW-0472">Membrane</keyword>
<dbReference type="Proteomes" id="UP000766246">
    <property type="component" value="Unassembled WGS sequence"/>
</dbReference>